<evidence type="ECO:0000313" key="1">
    <source>
        <dbReference type="EMBL" id="MDP2564457.1"/>
    </source>
</evidence>
<evidence type="ECO:0000313" key="2">
    <source>
        <dbReference type="Proteomes" id="UP001177212"/>
    </source>
</evidence>
<proteinExistence type="predicted"/>
<dbReference type="Proteomes" id="UP001177212">
    <property type="component" value="Unassembled WGS sequence"/>
</dbReference>
<sequence length="94" mass="10817">MDTNSEANTNTDEGLKIEITREQFDTLSGFFVHLWCVKYEGSKPDFGFYQERLDGIGIPWWVQNKVSELAEVRENAFLYFRTIFQKAGITVSAA</sequence>
<keyword evidence="2" id="KW-1185">Reference proteome</keyword>
<accession>A0ABT9FCF1</accession>
<name>A0ABT9FCF1_9GAMM</name>
<comment type="caution">
    <text evidence="1">The sequence shown here is derived from an EMBL/GenBank/DDBJ whole genome shotgun (WGS) entry which is preliminary data.</text>
</comment>
<gene>
    <name evidence="1" type="ORF">Q8W34_07410</name>
</gene>
<dbReference type="RefSeq" id="WP_305471734.1">
    <property type="nucleotide sequence ID" value="NZ_JAUYVT010000004.1"/>
</dbReference>
<organism evidence="1 2">
    <name type="scientific">Pseudoalteromonas marina</name>
    <dbReference type="NCBI Taxonomy" id="267375"/>
    <lineage>
        <taxon>Bacteria</taxon>
        <taxon>Pseudomonadati</taxon>
        <taxon>Pseudomonadota</taxon>
        <taxon>Gammaproteobacteria</taxon>
        <taxon>Alteromonadales</taxon>
        <taxon>Pseudoalteromonadaceae</taxon>
        <taxon>Pseudoalteromonas</taxon>
    </lineage>
</organism>
<protein>
    <submittedName>
        <fullName evidence="1">Uncharacterized protein</fullName>
    </submittedName>
</protein>
<reference evidence="1" key="1">
    <citation type="submission" date="2023-07" db="EMBL/GenBank/DDBJ databases">
        <title>Genome content predicts the carbon catabolic preferences of heterotrophic bacteria.</title>
        <authorList>
            <person name="Gralka M."/>
        </authorList>
    </citation>
    <scope>NUCLEOTIDE SEQUENCE</scope>
    <source>
        <strain evidence="1">4G09</strain>
    </source>
</reference>
<dbReference type="EMBL" id="JAUYVT010000004">
    <property type="protein sequence ID" value="MDP2564457.1"/>
    <property type="molecule type" value="Genomic_DNA"/>
</dbReference>